<keyword evidence="8" id="KW-0804">Transcription</keyword>
<evidence type="ECO:0000256" key="8">
    <source>
        <dbReference type="ARBA" id="ARBA00023163"/>
    </source>
</evidence>
<keyword evidence="7" id="KW-0805">Transcription regulation</keyword>
<feature type="compositionally biased region" description="Polar residues" evidence="10">
    <location>
        <begin position="12"/>
        <end position="26"/>
    </location>
</feature>
<feature type="domain" description="Zinc-finger" evidence="11">
    <location>
        <begin position="164"/>
        <end position="256"/>
    </location>
</feature>
<evidence type="ECO:0000313" key="13">
    <source>
        <dbReference type="Proteomes" id="UP000824469"/>
    </source>
</evidence>
<evidence type="ECO:0000256" key="7">
    <source>
        <dbReference type="ARBA" id="ARBA00023015"/>
    </source>
</evidence>
<accession>A0AA38FDC9</accession>
<organism evidence="12 13">
    <name type="scientific">Taxus chinensis</name>
    <name type="common">Chinese yew</name>
    <name type="synonym">Taxus wallichiana var. chinensis</name>
    <dbReference type="NCBI Taxonomy" id="29808"/>
    <lineage>
        <taxon>Eukaryota</taxon>
        <taxon>Viridiplantae</taxon>
        <taxon>Streptophyta</taxon>
        <taxon>Embryophyta</taxon>
        <taxon>Tracheophyta</taxon>
        <taxon>Spermatophyta</taxon>
        <taxon>Pinopsida</taxon>
        <taxon>Pinidae</taxon>
        <taxon>Conifers II</taxon>
        <taxon>Cupressales</taxon>
        <taxon>Taxaceae</taxon>
        <taxon>Taxus</taxon>
    </lineage>
</organism>
<sequence length="450" mass="49732">MGKLRSRKSEETCLSVTPPSASHNTNAYESLRLERIAQNQARMAALGVQQCAGELKSYFKVTKSPSSSSARKAVAATPIRRSQRLKDKSPSMSFAPGSGKMVLFEAEDDEKSLATTSRRSSARNKIGEARPANAPIPMCSPAELQLSPDLLARRCDSKSRGSIYDPILGLCCHFCRQKKLCGEEGCERCGDRDGTKACLGKTDCSVCHSSMGVFCRACLKIRYGEDIEEVKQNKNWMCPHCSEQKGINPYWICNRTGNNQSLQLGNEKGGDDNPLWLNEAEDKVCERLSQDGNGRVNHFGVELLGLCSLYDMVICNGMKTWPRSSNITCKTYNGQSVVDYVICTQSTICRLLEFEIGDCPIELKSDHNPLLVKLGTISNQQGKQVHRKQETSPKQGKIILNKENQEIFVAALEQQFQMARNDIESNTNKGASGYVCSKLLLPLIHKALSA</sequence>
<evidence type="ECO:0000256" key="5">
    <source>
        <dbReference type="ARBA" id="ARBA00022553"/>
    </source>
</evidence>
<dbReference type="Pfam" id="PF10497">
    <property type="entry name" value="zf-4CXXC_R1"/>
    <property type="match status" value="1"/>
</dbReference>
<feature type="region of interest" description="Disordered" evidence="10">
    <location>
        <begin position="1"/>
        <end position="26"/>
    </location>
</feature>
<comment type="subcellular location">
    <subcellularLocation>
        <location evidence="2">Cytoplasm</location>
    </subcellularLocation>
    <subcellularLocation>
        <location evidence="1">Nucleus</location>
    </subcellularLocation>
</comment>
<keyword evidence="3" id="KW-0963">Cytoplasm</keyword>
<keyword evidence="4" id="KW-1017">Isopeptide bond</keyword>
<evidence type="ECO:0000256" key="6">
    <source>
        <dbReference type="ARBA" id="ARBA00022843"/>
    </source>
</evidence>
<dbReference type="InterPro" id="IPR018866">
    <property type="entry name" value="Znf-4CXXC_R1"/>
</dbReference>
<dbReference type="PANTHER" id="PTHR31169">
    <property type="entry name" value="OS05G0300700 PROTEIN"/>
    <property type="match status" value="1"/>
</dbReference>
<evidence type="ECO:0000313" key="12">
    <source>
        <dbReference type="EMBL" id="KAH9298448.1"/>
    </source>
</evidence>
<evidence type="ECO:0000256" key="2">
    <source>
        <dbReference type="ARBA" id="ARBA00004496"/>
    </source>
</evidence>
<dbReference type="GO" id="GO:0006355">
    <property type="term" value="P:regulation of DNA-templated transcription"/>
    <property type="evidence" value="ECO:0007669"/>
    <property type="project" value="InterPro"/>
</dbReference>
<dbReference type="PANTHER" id="PTHR31169:SF15">
    <property type="entry name" value="EXPRESSED PROTEIN"/>
    <property type="match status" value="1"/>
</dbReference>
<keyword evidence="13" id="KW-1185">Reference proteome</keyword>
<keyword evidence="6" id="KW-0832">Ubl conjugation</keyword>
<protein>
    <recommendedName>
        <fullName evidence="11">Zinc-finger domain-containing protein</fullName>
    </recommendedName>
</protein>
<evidence type="ECO:0000256" key="4">
    <source>
        <dbReference type="ARBA" id="ARBA00022499"/>
    </source>
</evidence>
<keyword evidence="9" id="KW-0539">Nucleus</keyword>
<dbReference type="Proteomes" id="UP000824469">
    <property type="component" value="Unassembled WGS sequence"/>
</dbReference>
<comment type="caution">
    <text evidence="12">The sequence shown here is derived from an EMBL/GenBank/DDBJ whole genome shotgun (WGS) entry which is preliminary data.</text>
</comment>
<reference evidence="12 13" key="1">
    <citation type="journal article" date="2021" name="Nat. Plants">
        <title>The Taxus genome provides insights into paclitaxel biosynthesis.</title>
        <authorList>
            <person name="Xiong X."/>
            <person name="Gou J."/>
            <person name="Liao Q."/>
            <person name="Li Y."/>
            <person name="Zhou Q."/>
            <person name="Bi G."/>
            <person name="Li C."/>
            <person name="Du R."/>
            <person name="Wang X."/>
            <person name="Sun T."/>
            <person name="Guo L."/>
            <person name="Liang H."/>
            <person name="Lu P."/>
            <person name="Wu Y."/>
            <person name="Zhang Z."/>
            <person name="Ro D.K."/>
            <person name="Shang Y."/>
            <person name="Huang S."/>
            <person name="Yan J."/>
        </authorList>
    </citation>
    <scope>NUCLEOTIDE SEQUENCE [LARGE SCALE GENOMIC DNA]</scope>
    <source>
        <strain evidence="12">Ta-2019</strain>
    </source>
</reference>
<dbReference type="InterPro" id="IPR040221">
    <property type="entry name" value="CDCA7/CDA7L"/>
</dbReference>
<dbReference type="EMBL" id="JAHRHJ020000010">
    <property type="protein sequence ID" value="KAH9298448.1"/>
    <property type="molecule type" value="Genomic_DNA"/>
</dbReference>
<feature type="region of interest" description="Disordered" evidence="10">
    <location>
        <begin position="67"/>
        <end position="92"/>
    </location>
</feature>
<dbReference type="AlphaFoldDB" id="A0AA38FDC9"/>
<proteinExistence type="predicted"/>
<dbReference type="GO" id="GO:0005737">
    <property type="term" value="C:cytoplasm"/>
    <property type="evidence" value="ECO:0007669"/>
    <property type="project" value="UniProtKB-SubCell"/>
</dbReference>
<dbReference type="GO" id="GO:0005634">
    <property type="term" value="C:nucleus"/>
    <property type="evidence" value="ECO:0007669"/>
    <property type="project" value="UniProtKB-SubCell"/>
</dbReference>
<gene>
    <name evidence="12" type="ORF">KI387_030130</name>
</gene>
<dbReference type="InterPro" id="IPR036691">
    <property type="entry name" value="Endo/exonu/phosph_ase_sf"/>
</dbReference>
<evidence type="ECO:0000256" key="3">
    <source>
        <dbReference type="ARBA" id="ARBA00022490"/>
    </source>
</evidence>
<dbReference type="SUPFAM" id="SSF56219">
    <property type="entry name" value="DNase I-like"/>
    <property type="match status" value="1"/>
</dbReference>
<evidence type="ECO:0000259" key="11">
    <source>
        <dbReference type="Pfam" id="PF10497"/>
    </source>
</evidence>
<dbReference type="Gene3D" id="3.60.10.10">
    <property type="entry name" value="Endonuclease/exonuclease/phosphatase"/>
    <property type="match status" value="1"/>
</dbReference>
<name>A0AA38FDC9_TAXCH</name>
<evidence type="ECO:0000256" key="10">
    <source>
        <dbReference type="SAM" id="MobiDB-lite"/>
    </source>
</evidence>
<evidence type="ECO:0000256" key="1">
    <source>
        <dbReference type="ARBA" id="ARBA00004123"/>
    </source>
</evidence>
<keyword evidence="5" id="KW-0597">Phosphoprotein</keyword>
<evidence type="ECO:0000256" key="9">
    <source>
        <dbReference type="ARBA" id="ARBA00023242"/>
    </source>
</evidence>